<evidence type="ECO:0000313" key="1">
    <source>
        <dbReference type="EMBL" id="AOW04366.1"/>
    </source>
</evidence>
<protein>
    <submittedName>
        <fullName evidence="1">Uncharacterized protein</fullName>
    </submittedName>
</protein>
<dbReference type="VEuPathDB" id="FungiDB:YALI1_D25885g"/>
<proteinExistence type="predicted"/>
<name>A0A1D8NFF9_YARLL</name>
<dbReference type="RefSeq" id="XP_068138893.1">
    <property type="nucleotide sequence ID" value="XM_068282792.1"/>
</dbReference>
<dbReference type="EMBL" id="CP017556">
    <property type="protein sequence ID" value="AOW04366.1"/>
    <property type="molecule type" value="Genomic_DNA"/>
</dbReference>
<gene>
    <name evidence="1" type="ORF">YALI1_D25885g</name>
</gene>
<dbReference type="Proteomes" id="UP000182444">
    <property type="component" value="Chromosome 1D"/>
</dbReference>
<evidence type="ECO:0000313" key="2">
    <source>
        <dbReference type="Proteomes" id="UP000182444"/>
    </source>
</evidence>
<dbReference type="GeneID" id="94583405"/>
<dbReference type="AlphaFoldDB" id="A0A1D8NFF9"/>
<organism evidence="1 2">
    <name type="scientific">Yarrowia lipolytica</name>
    <name type="common">Candida lipolytica</name>
    <dbReference type="NCBI Taxonomy" id="4952"/>
    <lineage>
        <taxon>Eukaryota</taxon>
        <taxon>Fungi</taxon>
        <taxon>Dikarya</taxon>
        <taxon>Ascomycota</taxon>
        <taxon>Saccharomycotina</taxon>
        <taxon>Dipodascomycetes</taxon>
        <taxon>Dipodascales</taxon>
        <taxon>Dipodascales incertae sedis</taxon>
        <taxon>Yarrowia</taxon>
    </lineage>
</organism>
<accession>A0A1D8NFF9</accession>
<reference evidence="1 2" key="1">
    <citation type="journal article" date="2016" name="PLoS ONE">
        <title>Sequence Assembly of Yarrowia lipolytica Strain W29/CLIB89 Shows Transposable Element Diversity.</title>
        <authorList>
            <person name="Magnan C."/>
            <person name="Yu J."/>
            <person name="Chang I."/>
            <person name="Jahn E."/>
            <person name="Kanomata Y."/>
            <person name="Wu J."/>
            <person name="Zeller M."/>
            <person name="Oakes M."/>
            <person name="Baldi P."/>
            <person name="Sandmeyer S."/>
        </authorList>
    </citation>
    <scope>NUCLEOTIDE SEQUENCE [LARGE SCALE GENOMIC DNA]</scope>
    <source>
        <strain evidence="2">CLIB89(W29)</strain>
    </source>
</reference>
<sequence length="155" mass="17740">MEGAMEWTALWTGTAILPSSEPQWAWYQLLSVAAWLSYRSIHVPSHRLYIDFTVRRIRHLCGYKPEAKIFRLWGMVQGPRQSLTFHEHLSAPCTSFSLLHTTIFPSPRLPYPGNLRNTASGSRHQQNNTAKPCGVEARAGMRMARETGFYVWFCG</sequence>